<keyword evidence="2" id="KW-1185">Reference proteome</keyword>
<evidence type="ECO:0000313" key="1">
    <source>
        <dbReference type="EMBL" id="MBA0656703.1"/>
    </source>
</evidence>
<comment type="caution">
    <text evidence="1">The sequence shown here is derived from an EMBL/GenBank/DDBJ whole genome shotgun (WGS) entry which is preliminary data.</text>
</comment>
<reference evidence="1 2" key="1">
    <citation type="journal article" date="2019" name="Genome Biol. Evol.">
        <title>Insights into the evolution of the New World diploid cottons (Gossypium, subgenus Houzingenia) based on genome sequencing.</title>
        <authorList>
            <person name="Grover C.E."/>
            <person name="Arick M.A. 2nd"/>
            <person name="Thrash A."/>
            <person name="Conover J.L."/>
            <person name="Sanders W.S."/>
            <person name="Peterson D.G."/>
            <person name="Frelichowski J.E."/>
            <person name="Scheffler J.A."/>
            <person name="Scheffler B.E."/>
            <person name="Wendel J.F."/>
        </authorList>
    </citation>
    <scope>NUCLEOTIDE SEQUENCE [LARGE SCALE GENOMIC DNA]</scope>
    <source>
        <strain evidence="1">57</strain>
        <tissue evidence="1">Leaf</tissue>
    </source>
</reference>
<gene>
    <name evidence="1" type="ORF">Goklo_009039</name>
</gene>
<proteinExistence type="predicted"/>
<dbReference type="PANTHER" id="PTHR37206">
    <property type="entry name" value="TRANSMEMBRANE PROTEIN"/>
    <property type="match status" value="1"/>
</dbReference>
<name>A0A7J8V1Y4_9ROSI</name>
<dbReference type="PANTHER" id="PTHR37206:SF1">
    <property type="entry name" value="TRANSMEMBRANE PROTEIN"/>
    <property type="match status" value="1"/>
</dbReference>
<dbReference type="Proteomes" id="UP000593573">
    <property type="component" value="Unassembled WGS sequence"/>
</dbReference>
<dbReference type="AlphaFoldDB" id="A0A7J8V1Y4"/>
<sequence length="201" mass="22977">MVETDGILESLLFEWENFNSIASKSEPSQLIKQPRSMVMIRDSLPQSDLSIFPPINHENLHYQIQQQQQNPVSEPSLLPPSGAGDVIQSSGDHGFGVWLGTLLQIVRAKIVTLACYFSYENGTIGRAFRSFRGIADVALLVLLWWLCKRIRRRRCGEESMERLKTIIKEKDEVSGYDPKAPALFSLTAIFFFLWFKTYFTI</sequence>
<dbReference type="OrthoDB" id="1087988at2759"/>
<accession>A0A7J8V1Y4</accession>
<protein>
    <submittedName>
        <fullName evidence="1">Uncharacterized protein</fullName>
    </submittedName>
</protein>
<dbReference type="EMBL" id="JABFAB010000008">
    <property type="protein sequence ID" value="MBA0656703.1"/>
    <property type="molecule type" value="Genomic_DNA"/>
</dbReference>
<evidence type="ECO:0000313" key="2">
    <source>
        <dbReference type="Proteomes" id="UP000593573"/>
    </source>
</evidence>
<organism evidence="1 2">
    <name type="scientific">Gossypium klotzschianum</name>
    <dbReference type="NCBI Taxonomy" id="34286"/>
    <lineage>
        <taxon>Eukaryota</taxon>
        <taxon>Viridiplantae</taxon>
        <taxon>Streptophyta</taxon>
        <taxon>Embryophyta</taxon>
        <taxon>Tracheophyta</taxon>
        <taxon>Spermatophyta</taxon>
        <taxon>Magnoliopsida</taxon>
        <taxon>eudicotyledons</taxon>
        <taxon>Gunneridae</taxon>
        <taxon>Pentapetalae</taxon>
        <taxon>rosids</taxon>
        <taxon>malvids</taxon>
        <taxon>Malvales</taxon>
        <taxon>Malvaceae</taxon>
        <taxon>Malvoideae</taxon>
        <taxon>Gossypium</taxon>
    </lineage>
</organism>